<dbReference type="Proteomes" id="UP001162640">
    <property type="component" value="Unassembled WGS sequence"/>
</dbReference>
<comment type="caution">
    <text evidence="1">The sequence shown here is derived from an EMBL/GenBank/DDBJ whole genome shotgun (WGS) entry which is preliminary data.</text>
</comment>
<reference evidence="2" key="1">
    <citation type="journal article" date="2023" name="Commun. Biol.">
        <title>Genome analysis of Parmales, the sister group of diatoms, reveals the evolutionary specialization of diatoms from phago-mixotrophs to photoautotrophs.</title>
        <authorList>
            <person name="Ban H."/>
            <person name="Sato S."/>
            <person name="Yoshikawa S."/>
            <person name="Yamada K."/>
            <person name="Nakamura Y."/>
            <person name="Ichinomiya M."/>
            <person name="Sato N."/>
            <person name="Blanc-Mathieu R."/>
            <person name="Endo H."/>
            <person name="Kuwata A."/>
            <person name="Ogata H."/>
        </authorList>
    </citation>
    <scope>NUCLEOTIDE SEQUENCE [LARGE SCALE GENOMIC DNA]</scope>
</reference>
<dbReference type="EMBL" id="BLQM01000242">
    <property type="protein sequence ID" value="GMH77988.1"/>
    <property type="molecule type" value="Genomic_DNA"/>
</dbReference>
<evidence type="ECO:0000313" key="1">
    <source>
        <dbReference type="EMBL" id="GMH77988.1"/>
    </source>
</evidence>
<sequence>MTMVEKENQKKFLIEIAKSYQTLAKMNRIGDAVKMLLTLSLGYFDVLTDFLFAQSYYDAGEVETAYARVMEGALLGLRALVEGFSLWTGKDDSDLLFSGPAMYACIRAGEIALESIPESIIQIRGLLKQDYGDIKTNPNSVMSGAFIMTDCNFEFVLSKYLSKPLDPYYRWISKLHPRYLPFDLMTTWICEDLLEKYENKSVERPKWMAGKGNEAKFINCVVEIHTWKDEDEIAEKVNKALDKLFGKSGADLENAADGLSLSFIPSKNSNKNLRQIELEP</sequence>
<dbReference type="AlphaFoldDB" id="A0A9W7EGH3"/>
<organism evidence="1 2">
    <name type="scientific">Triparma laevis f. inornata</name>
    <dbReference type="NCBI Taxonomy" id="1714386"/>
    <lineage>
        <taxon>Eukaryota</taxon>
        <taxon>Sar</taxon>
        <taxon>Stramenopiles</taxon>
        <taxon>Ochrophyta</taxon>
        <taxon>Bolidophyceae</taxon>
        <taxon>Parmales</taxon>
        <taxon>Triparmaceae</taxon>
        <taxon>Triparma</taxon>
    </lineage>
</organism>
<proteinExistence type="predicted"/>
<evidence type="ECO:0000313" key="2">
    <source>
        <dbReference type="Proteomes" id="UP001162640"/>
    </source>
</evidence>
<protein>
    <submittedName>
        <fullName evidence="1">Uncharacterized protein</fullName>
    </submittedName>
</protein>
<gene>
    <name evidence="1" type="ORF">TL16_g07614</name>
</gene>
<name>A0A9W7EGH3_9STRA</name>
<accession>A0A9W7EGH3</accession>